<evidence type="ECO:0000313" key="3">
    <source>
        <dbReference type="Proteomes" id="UP001500466"/>
    </source>
</evidence>
<comment type="caution">
    <text evidence="2">The sequence shown here is derived from an EMBL/GenBank/DDBJ whole genome shotgun (WGS) entry which is preliminary data.</text>
</comment>
<accession>A0ABP9HLM4</accession>
<feature type="compositionally biased region" description="Basic and acidic residues" evidence="1">
    <location>
        <begin position="112"/>
        <end position="122"/>
    </location>
</feature>
<protein>
    <submittedName>
        <fullName evidence="2">Uncharacterized protein</fullName>
    </submittedName>
</protein>
<evidence type="ECO:0000313" key="2">
    <source>
        <dbReference type="EMBL" id="GAA4973585.1"/>
    </source>
</evidence>
<feature type="region of interest" description="Disordered" evidence="1">
    <location>
        <begin position="93"/>
        <end position="122"/>
    </location>
</feature>
<feature type="compositionally biased region" description="Basic and acidic residues" evidence="1">
    <location>
        <begin position="32"/>
        <end position="43"/>
    </location>
</feature>
<dbReference type="Proteomes" id="UP001500466">
    <property type="component" value="Unassembled WGS sequence"/>
</dbReference>
<reference evidence="3" key="1">
    <citation type="journal article" date="2019" name="Int. J. Syst. Evol. Microbiol.">
        <title>The Global Catalogue of Microorganisms (GCM) 10K type strain sequencing project: providing services to taxonomists for standard genome sequencing and annotation.</title>
        <authorList>
            <consortium name="The Broad Institute Genomics Platform"/>
            <consortium name="The Broad Institute Genome Sequencing Center for Infectious Disease"/>
            <person name="Wu L."/>
            <person name="Ma J."/>
        </authorList>
    </citation>
    <scope>NUCLEOTIDE SEQUENCE [LARGE SCALE GENOMIC DNA]</scope>
    <source>
        <strain evidence="3">JCM 17986</strain>
    </source>
</reference>
<evidence type="ECO:0000256" key="1">
    <source>
        <dbReference type="SAM" id="MobiDB-lite"/>
    </source>
</evidence>
<organism evidence="2 3">
    <name type="scientific">Yinghuangia aomiensis</name>
    <dbReference type="NCBI Taxonomy" id="676205"/>
    <lineage>
        <taxon>Bacteria</taxon>
        <taxon>Bacillati</taxon>
        <taxon>Actinomycetota</taxon>
        <taxon>Actinomycetes</taxon>
        <taxon>Kitasatosporales</taxon>
        <taxon>Streptomycetaceae</taxon>
        <taxon>Yinghuangia</taxon>
    </lineage>
</organism>
<sequence>MVGDQDPFVAEPFGGAGEGRVLLGGQADEGDPELHAADLRDTSADAPRIGQPDHAYRRTHQGAMAVGSVRMLDSPQNDIARITARSLAFRHFGRANMRSPRRPQSIPTVTGKTDEPGKGAYP</sequence>
<gene>
    <name evidence="2" type="ORF">GCM10023205_45060</name>
</gene>
<name>A0ABP9HLM4_9ACTN</name>
<dbReference type="EMBL" id="BAABHS010000016">
    <property type="protein sequence ID" value="GAA4973585.1"/>
    <property type="molecule type" value="Genomic_DNA"/>
</dbReference>
<proteinExistence type="predicted"/>
<feature type="region of interest" description="Disordered" evidence="1">
    <location>
        <begin position="1"/>
        <end position="56"/>
    </location>
</feature>
<keyword evidence="3" id="KW-1185">Reference proteome</keyword>